<dbReference type="Proteomes" id="UP000320672">
    <property type="component" value="Chromosome"/>
</dbReference>
<dbReference type="InterPro" id="IPR000266">
    <property type="entry name" value="Ribosomal_uS17"/>
</dbReference>
<dbReference type="AlphaFoldDB" id="A0A517MDJ4"/>
<dbReference type="PANTHER" id="PTHR10744:SF1">
    <property type="entry name" value="SMALL RIBOSOMAL SUBUNIT PROTEIN US17M"/>
    <property type="match status" value="1"/>
</dbReference>
<dbReference type="GO" id="GO:0006412">
    <property type="term" value="P:translation"/>
    <property type="evidence" value="ECO:0007669"/>
    <property type="project" value="UniProtKB-UniRule"/>
</dbReference>
<dbReference type="KEGG" id="rml:FF011L_17030"/>
<dbReference type="InterPro" id="IPR012340">
    <property type="entry name" value="NA-bd_OB-fold"/>
</dbReference>
<keyword evidence="8" id="KW-1185">Reference proteome</keyword>
<dbReference type="Gene3D" id="2.40.50.140">
    <property type="entry name" value="Nucleic acid-binding proteins"/>
    <property type="match status" value="1"/>
</dbReference>
<accession>A0A517MDJ4</accession>
<evidence type="ECO:0000256" key="6">
    <source>
        <dbReference type="HAMAP-Rule" id="MF_01345"/>
    </source>
</evidence>
<dbReference type="PANTHER" id="PTHR10744">
    <property type="entry name" value="40S RIBOSOMAL PROTEIN S11 FAMILY MEMBER"/>
    <property type="match status" value="1"/>
</dbReference>
<proteinExistence type="inferred from homology"/>
<evidence type="ECO:0000256" key="5">
    <source>
        <dbReference type="ARBA" id="ARBA00023274"/>
    </source>
</evidence>
<reference evidence="7 8" key="1">
    <citation type="submission" date="2019-02" db="EMBL/GenBank/DDBJ databases">
        <title>Deep-cultivation of Planctomycetes and their phenomic and genomic characterization uncovers novel biology.</title>
        <authorList>
            <person name="Wiegand S."/>
            <person name="Jogler M."/>
            <person name="Boedeker C."/>
            <person name="Pinto D."/>
            <person name="Vollmers J."/>
            <person name="Rivas-Marin E."/>
            <person name="Kohn T."/>
            <person name="Peeters S.H."/>
            <person name="Heuer A."/>
            <person name="Rast P."/>
            <person name="Oberbeckmann S."/>
            <person name="Bunk B."/>
            <person name="Jeske O."/>
            <person name="Meyerdierks A."/>
            <person name="Storesund J.E."/>
            <person name="Kallscheuer N."/>
            <person name="Luecker S."/>
            <person name="Lage O.M."/>
            <person name="Pohl T."/>
            <person name="Merkel B.J."/>
            <person name="Hornburger P."/>
            <person name="Mueller R.-W."/>
            <person name="Bruemmer F."/>
            <person name="Labrenz M."/>
            <person name="Spormann A.M."/>
            <person name="Op den Camp H."/>
            <person name="Overmann J."/>
            <person name="Amann R."/>
            <person name="Jetten M.S.M."/>
            <person name="Mascher T."/>
            <person name="Medema M.H."/>
            <person name="Devos D.P."/>
            <person name="Kaster A.-K."/>
            <person name="Ovreas L."/>
            <person name="Rohde M."/>
            <person name="Galperin M.Y."/>
            <person name="Jogler C."/>
        </authorList>
    </citation>
    <scope>NUCLEOTIDE SEQUENCE [LARGE SCALE GENOMIC DNA]</scope>
    <source>
        <strain evidence="7 8">FF011L</strain>
    </source>
</reference>
<name>A0A517MDJ4_9BACT</name>
<dbReference type="HAMAP" id="MF_01345_B">
    <property type="entry name" value="Ribosomal_uS17_B"/>
    <property type="match status" value="1"/>
</dbReference>
<comment type="similarity">
    <text evidence="1 6">Belongs to the universal ribosomal protein uS17 family.</text>
</comment>
<evidence type="ECO:0000256" key="4">
    <source>
        <dbReference type="ARBA" id="ARBA00022980"/>
    </source>
</evidence>
<evidence type="ECO:0000256" key="2">
    <source>
        <dbReference type="ARBA" id="ARBA00022730"/>
    </source>
</evidence>
<gene>
    <name evidence="6 7" type="primary">rpsQ</name>
    <name evidence="7" type="ORF">FF011L_17030</name>
</gene>
<dbReference type="GO" id="GO:0003735">
    <property type="term" value="F:structural constituent of ribosome"/>
    <property type="evidence" value="ECO:0007669"/>
    <property type="project" value="UniProtKB-UniRule"/>
</dbReference>
<dbReference type="CDD" id="cd00364">
    <property type="entry name" value="Ribosomal_uS17"/>
    <property type="match status" value="1"/>
</dbReference>
<dbReference type="NCBIfam" id="NF004123">
    <property type="entry name" value="PRK05610.1"/>
    <property type="match status" value="1"/>
</dbReference>
<dbReference type="PRINTS" id="PR00973">
    <property type="entry name" value="RIBOSOMALS17"/>
</dbReference>
<dbReference type="GO" id="GO:0022627">
    <property type="term" value="C:cytosolic small ribosomal subunit"/>
    <property type="evidence" value="ECO:0007669"/>
    <property type="project" value="UniProtKB-UniRule"/>
</dbReference>
<comment type="subunit">
    <text evidence="6">Part of the 30S ribosomal subunit.</text>
</comment>
<keyword evidence="3 6" id="KW-0694">RNA-binding</keyword>
<dbReference type="GO" id="GO:0019843">
    <property type="term" value="F:rRNA binding"/>
    <property type="evidence" value="ECO:0007669"/>
    <property type="project" value="UniProtKB-UniRule"/>
</dbReference>
<keyword evidence="5 6" id="KW-0687">Ribonucleoprotein</keyword>
<evidence type="ECO:0000256" key="1">
    <source>
        <dbReference type="ARBA" id="ARBA00010254"/>
    </source>
</evidence>
<dbReference type="RefSeq" id="WP_145351120.1">
    <property type="nucleotide sequence ID" value="NZ_CP036262.1"/>
</dbReference>
<dbReference type="Pfam" id="PF00366">
    <property type="entry name" value="Ribosomal_S17"/>
    <property type="match status" value="1"/>
</dbReference>
<evidence type="ECO:0000313" key="8">
    <source>
        <dbReference type="Proteomes" id="UP000320672"/>
    </source>
</evidence>
<dbReference type="InterPro" id="IPR019984">
    <property type="entry name" value="Ribosomal_uS17_bact/chlr"/>
</dbReference>
<organism evidence="7 8">
    <name type="scientific">Roseimaritima multifibrata</name>
    <dbReference type="NCBI Taxonomy" id="1930274"/>
    <lineage>
        <taxon>Bacteria</taxon>
        <taxon>Pseudomonadati</taxon>
        <taxon>Planctomycetota</taxon>
        <taxon>Planctomycetia</taxon>
        <taxon>Pirellulales</taxon>
        <taxon>Pirellulaceae</taxon>
        <taxon>Roseimaritima</taxon>
    </lineage>
</organism>
<dbReference type="SUPFAM" id="SSF50249">
    <property type="entry name" value="Nucleic acid-binding proteins"/>
    <property type="match status" value="1"/>
</dbReference>
<dbReference type="OrthoDB" id="9811714at2"/>
<evidence type="ECO:0000313" key="7">
    <source>
        <dbReference type="EMBL" id="QDS92948.1"/>
    </source>
</evidence>
<keyword evidence="4 6" id="KW-0689">Ribosomal protein</keyword>
<comment type="function">
    <text evidence="6">One of the primary rRNA binding proteins, it binds specifically to the 5'-end of 16S ribosomal RNA.</text>
</comment>
<protein>
    <recommendedName>
        <fullName evidence="6">Small ribosomal subunit protein uS17</fullName>
    </recommendedName>
</protein>
<keyword evidence="2 6" id="KW-0699">rRNA-binding</keyword>
<dbReference type="EMBL" id="CP036262">
    <property type="protein sequence ID" value="QDS92948.1"/>
    <property type="molecule type" value="Genomic_DNA"/>
</dbReference>
<evidence type="ECO:0000256" key="3">
    <source>
        <dbReference type="ARBA" id="ARBA00022884"/>
    </source>
</evidence>
<dbReference type="NCBIfam" id="TIGR03635">
    <property type="entry name" value="uS17_bact"/>
    <property type="match status" value="1"/>
</dbReference>
<sequence length="118" mass="13111">MPKRVVTGVVTSDKMSKTRRVEIDRLVKHPKYKKFVKKRSVCYAHDEENSSGVGDLVELIESRPMSKLKRWELTRVIEKSTAVDVAALRAARKNAAEAEAIETAHIGDDEAAGESSDS</sequence>